<feature type="compositionally biased region" description="Polar residues" evidence="1">
    <location>
        <begin position="51"/>
        <end position="66"/>
    </location>
</feature>
<dbReference type="Proteomes" id="UP000314294">
    <property type="component" value="Unassembled WGS sequence"/>
</dbReference>
<accession>A0A4Z2F7W5</accession>
<dbReference type="EMBL" id="SRLO01001556">
    <property type="protein sequence ID" value="TNN36904.1"/>
    <property type="molecule type" value="Genomic_DNA"/>
</dbReference>
<reference evidence="2 3" key="1">
    <citation type="submission" date="2019-03" db="EMBL/GenBank/DDBJ databases">
        <title>First draft genome of Liparis tanakae, snailfish: a comprehensive survey of snailfish specific genes.</title>
        <authorList>
            <person name="Kim W."/>
            <person name="Song I."/>
            <person name="Jeong J.-H."/>
            <person name="Kim D."/>
            <person name="Kim S."/>
            <person name="Ryu S."/>
            <person name="Song J.Y."/>
            <person name="Lee S.K."/>
        </authorList>
    </citation>
    <scope>NUCLEOTIDE SEQUENCE [LARGE SCALE GENOMIC DNA]</scope>
    <source>
        <tissue evidence="2">Muscle</tissue>
    </source>
</reference>
<sequence length="66" mass="7686">MAWVFWMIRKPRRPFFLAPPTGSLSRERRTTMRSCFSDESSAPTEARLTAAYSSTDRNTKTKLTQR</sequence>
<proteinExistence type="predicted"/>
<evidence type="ECO:0000256" key="1">
    <source>
        <dbReference type="SAM" id="MobiDB-lite"/>
    </source>
</evidence>
<feature type="compositionally biased region" description="Polar residues" evidence="1">
    <location>
        <begin position="32"/>
        <end position="42"/>
    </location>
</feature>
<evidence type="ECO:0000313" key="2">
    <source>
        <dbReference type="EMBL" id="TNN36904.1"/>
    </source>
</evidence>
<comment type="caution">
    <text evidence="2">The sequence shown here is derived from an EMBL/GenBank/DDBJ whole genome shotgun (WGS) entry which is preliminary data.</text>
</comment>
<dbReference type="AlphaFoldDB" id="A0A4Z2F7W5"/>
<feature type="region of interest" description="Disordered" evidence="1">
    <location>
        <begin position="20"/>
        <end position="42"/>
    </location>
</feature>
<name>A0A4Z2F7W5_9TELE</name>
<protein>
    <submittedName>
        <fullName evidence="2">Uncharacterized protein</fullName>
    </submittedName>
</protein>
<organism evidence="2 3">
    <name type="scientific">Liparis tanakae</name>
    <name type="common">Tanaka's snailfish</name>
    <dbReference type="NCBI Taxonomy" id="230148"/>
    <lineage>
        <taxon>Eukaryota</taxon>
        <taxon>Metazoa</taxon>
        <taxon>Chordata</taxon>
        <taxon>Craniata</taxon>
        <taxon>Vertebrata</taxon>
        <taxon>Euteleostomi</taxon>
        <taxon>Actinopterygii</taxon>
        <taxon>Neopterygii</taxon>
        <taxon>Teleostei</taxon>
        <taxon>Neoteleostei</taxon>
        <taxon>Acanthomorphata</taxon>
        <taxon>Eupercaria</taxon>
        <taxon>Perciformes</taxon>
        <taxon>Cottioidei</taxon>
        <taxon>Cottales</taxon>
        <taxon>Liparidae</taxon>
        <taxon>Liparis</taxon>
    </lineage>
</organism>
<gene>
    <name evidence="2" type="ORF">EYF80_052936</name>
</gene>
<evidence type="ECO:0000313" key="3">
    <source>
        <dbReference type="Proteomes" id="UP000314294"/>
    </source>
</evidence>
<feature type="region of interest" description="Disordered" evidence="1">
    <location>
        <begin position="47"/>
        <end position="66"/>
    </location>
</feature>
<keyword evidence="3" id="KW-1185">Reference proteome</keyword>